<comment type="subcellular location">
    <subcellularLocation>
        <location evidence="1 7">Cell membrane</location>
        <topology evidence="1 7">Multi-pass membrane protein</topology>
    </subcellularLocation>
</comment>
<evidence type="ECO:0000256" key="2">
    <source>
        <dbReference type="ARBA" id="ARBA00022448"/>
    </source>
</evidence>
<evidence type="ECO:0000256" key="6">
    <source>
        <dbReference type="ARBA" id="ARBA00023136"/>
    </source>
</evidence>
<evidence type="ECO:0000256" key="5">
    <source>
        <dbReference type="ARBA" id="ARBA00022989"/>
    </source>
</evidence>
<dbReference type="EMBL" id="JARACI010000497">
    <property type="protein sequence ID" value="MDD9205448.1"/>
    <property type="molecule type" value="Genomic_DNA"/>
</dbReference>
<keyword evidence="6 8" id="KW-0472">Membrane</keyword>
<evidence type="ECO:0000256" key="8">
    <source>
        <dbReference type="SAM" id="Phobius"/>
    </source>
</evidence>
<evidence type="ECO:0000256" key="1">
    <source>
        <dbReference type="ARBA" id="ARBA00004651"/>
    </source>
</evidence>
<feature type="transmembrane region" description="Helical" evidence="8">
    <location>
        <begin position="59"/>
        <end position="78"/>
    </location>
</feature>
<keyword evidence="5 8" id="KW-1133">Transmembrane helix</keyword>
<evidence type="ECO:0000256" key="4">
    <source>
        <dbReference type="ARBA" id="ARBA00022692"/>
    </source>
</evidence>
<organism evidence="9 10">
    <name type="scientific">Georgenia halotolerans</name>
    <dbReference type="NCBI Taxonomy" id="3028317"/>
    <lineage>
        <taxon>Bacteria</taxon>
        <taxon>Bacillati</taxon>
        <taxon>Actinomycetota</taxon>
        <taxon>Actinomycetes</taxon>
        <taxon>Micrococcales</taxon>
        <taxon>Bogoriellaceae</taxon>
        <taxon>Georgenia</taxon>
    </lineage>
</organism>
<reference evidence="9" key="1">
    <citation type="submission" date="2023-02" db="EMBL/GenBank/DDBJ databases">
        <title>Georgenia sp.10Sc9-8, isolated from a soil sample collected from the Taklamakan desert.</title>
        <authorList>
            <person name="Liu S."/>
        </authorList>
    </citation>
    <scope>NUCLEOTIDE SEQUENCE</scope>
    <source>
        <strain evidence="9">10Sc9-8</strain>
    </source>
</reference>
<dbReference type="Proteomes" id="UP001165561">
    <property type="component" value="Unassembled WGS sequence"/>
</dbReference>
<feature type="transmembrane region" description="Helical" evidence="8">
    <location>
        <begin position="26"/>
        <end position="47"/>
    </location>
</feature>
<evidence type="ECO:0000256" key="7">
    <source>
        <dbReference type="RuleBase" id="RU003942"/>
    </source>
</evidence>
<dbReference type="InterPro" id="IPR000390">
    <property type="entry name" value="Small_drug/metabolite_transptr"/>
</dbReference>
<keyword evidence="10" id="KW-1185">Reference proteome</keyword>
<evidence type="ECO:0000256" key="3">
    <source>
        <dbReference type="ARBA" id="ARBA00022475"/>
    </source>
</evidence>
<keyword evidence="2" id="KW-0813">Transport</keyword>
<evidence type="ECO:0000313" key="9">
    <source>
        <dbReference type="EMBL" id="MDD9205448.1"/>
    </source>
</evidence>
<comment type="caution">
    <text evidence="9">The sequence shown here is derived from an EMBL/GenBank/DDBJ whole genome shotgun (WGS) entry which is preliminary data.</text>
</comment>
<gene>
    <name evidence="9" type="ORF">PU560_03065</name>
</gene>
<dbReference type="SUPFAM" id="SSF103481">
    <property type="entry name" value="Multidrug resistance efflux transporter EmrE"/>
    <property type="match status" value="1"/>
</dbReference>
<dbReference type="PANTHER" id="PTHR30561:SF1">
    <property type="entry name" value="MULTIDRUG TRANSPORTER EMRE"/>
    <property type="match status" value="1"/>
</dbReference>
<comment type="similarity">
    <text evidence="7">Belongs to the drug/metabolite transporter (DMT) superfamily. Small multidrug resistance (SMR) (TC 2.A.7.1) family.</text>
</comment>
<keyword evidence="4 7" id="KW-0812">Transmembrane</keyword>
<sequence>MAWTLLVLAIAAEVAGTSVLPRTDGFRRAGPTAAVLGLYALALFLLAQSLRVFEVGVAYALWAGLGTAAVAVIGMGLLGERRSVGKVAGLGLVIAGAVLLNLAGTS</sequence>
<dbReference type="InterPro" id="IPR045324">
    <property type="entry name" value="Small_multidrug_res"/>
</dbReference>
<proteinExistence type="inferred from homology"/>
<dbReference type="PANTHER" id="PTHR30561">
    <property type="entry name" value="SMR FAMILY PROTON-DEPENDENT DRUG EFFLUX TRANSPORTER SUGE"/>
    <property type="match status" value="1"/>
</dbReference>
<dbReference type="InterPro" id="IPR037185">
    <property type="entry name" value="EmrE-like"/>
</dbReference>
<keyword evidence="3" id="KW-1003">Cell membrane</keyword>
<evidence type="ECO:0000313" key="10">
    <source>
        <dbReference type="Proteomes" id="UP001165561"/>
    </source>
</evidence>
<dbReference type="Gene3D" id="1.10.3730.20">
    <property type="match status" value="1"/>
</dbReference>
<name>A0ABT5TTR4_9MICO</name>
<feature type="transmembrane region" description="Helical" evidence="8">
    <location>
        <begin position="84"/>
        <end position="103"/>
    </location>
</feature>
<accession>A0ABT5TTR4</accession>
<protein>
    <submittedName>
        <fullName evidence="9">Multidrug efflux SMR transporter</fullName>
    </submittedName>
</protein>
<dbReference type="Pfam" id="PF00893">
    <property type="entry name" value="Multi_Drug_Res"/>
    <property type="match status" value="1"/>
</dbReference>